<dbReference type="Pfam" id="PF12146">
    <property type="entry name" value="Hydrolase_4"/>
    <property type="match status" value="1"/>
</dbReference>
<dbReference type="EMBL" id="BAABAT010000045">
    <property type="protein sequence ID" value="GAA4261294.1"/>
    <property type="molecule type" value="Genomic_DNA"/>
</dbReference>
<proteinExistence type="predicted"/>
<evidence type="ECO:0000313" key="3">
    <source>
        <dbReference type="EMBL" id="GAA4261294.1"/>
    </source>
</evidence>
<dbReference type="SUPFAM" id="SSF53474">
    <property type="entry name" value="alpha/beta-Hydrolases"/>
    <property type="match status" value="1"/>
</dbReference>
<protein>
    <recommendedName>
        <fullName evidence="2">Serine aminopeptidase S33 domain-containing protein</fullName>
    </recommendedName>
</protein>
<gene>
    <name evidence="3" type="ORF">GCM10022255_093360</name>
</gene>
<sequence length="253" mass="25401">MRPIAGLLPLLLLAACSAGAPAPAAAPSPEAQRAGSRCTGLGDLGRQARFATPAGTQLVGVELGTGAKGVVLAHQNGSNLCEWLPFGQRLAGLGYRVLAFDFGGDGDSGPHRGDDRLDDDVVAAATHLRANGVTDVVLMGASKGGTASLSAAAALRPAPAAVVSLSAPGLFAGISAADAVPLLKSPALFLAAENDHPFAEAAQQFDASAPKSVPHQVYLSIGAEHGTGLLGGGEAKKVNELIEAFLREHAPAR</sequence>
<evidence type="ECO:0000313" key="4">
    <source>
        <dbReference type="Proteomes" id="UP001500620"/>
    </source>
</evidence>
<dbReference type="InterPro" id="IPR022742">
    <property type="entry name" value="Hydrolase_4"/>
</dbReference>
<organism evidence="3 4">
    <name type="scientific">Dactylosporangium darangshiense</name>
    <dbReference type="NCBI Taxonomy" id="579108"/>
    <lineage>
        <taxon>Bacteria</taxon>
        <taxon>Bacillati</taxon>
        <taxon>Actinomycetota</taxon>
        <taxon>Actinomycetes</taxon>
        <taxon>Micromonosporales</taxon>
        <taxon>Micromonosporaceae</taxon>
        <taxon>Dactylosporangium</taxon>
    </lineage>
</organism>
<keyword evidence="4" id="KW-1185">Reference proteome</keyword>
<name>A0ABP8DPW5_9ACTN</name>
<dbReference type="Gene3D" id="3.40.50.1820">
    <property type="entry name" value="alpha/beta hydrolase"/>
    <property type="match status" value="1"/>
</dbReference>
<evidence type="ECO:0000256" key="1">
    <source>
        <dbReference type="SAM" id="SignalP"/>
    </source>
</evidence>
<feature type="chain" id="PRO_5045707946" description="Serine aminopeptidase S33 domain-containing protein" evidence="1">
    <location>
        <begin position="21"/>
        <end position="253"/>
    </location>
</feature>
<keyword evidence="1" id="KW-0732">Signal</keyword>
<comment type="caution">
    <text evidence="3">The sequence shown here is derived from an EMBL/GenBank/DDBJ whole genome shotgun (WGS) entry which is preliminary data.</text>
</comment>
<feature type="domain" description="Serine aminopeptidase S33" evidence="2">
    <location>
        <begin position="70"/>
        <end position="170"/>
    </location>
</feature>
<dbReference type="InterPro" id="IPR029058">
    <property type="entry name" value="AB_hydrolase_fold"/>
</dbReference>
<dbReference type="RefSeq" id="WP_345138206.1">
    <property type="nucleotide sequence ID" value="NZ_BAABAT010000045.1"/>
</dbReference>
<dbReference type="Proteomes" id="UP001500620">
    <property type="component" value="Unassembled WGS sequence"/>
</dbReference>
<evidence type="ECO:0000259" key="2">
    <source>
        <dbReference type="Pfam" id="PF12146"/>
    </source>
</evidence>
<accession>A0ABP8DPW5</accession>
<dbReference type="PROSITE" id="PS51257">
    <property type="entry name" value="PROKAR_LIPOPROTEIN"/>
    <property type="match status" value="1"/>
</dbReference>
<feature type="signal peptide" evidence="1">
    <location>
        <begin position="1"/>
        <end position="20"/>
    </location>
</feature>
<reference evidence="4" key="1">
    <citation type="journal article" date="2019" name="Int. J. Syst. Evol. Microbiol.">
        <title>The Global Catalogue of Microorganisms (GCM) 10K type strain sequencing project: providing services to taxonomists for standard genome sequencing and annotation.</title>
        <authorList>
            <consortium name="The Broad Institute Genomics Platform"/>
            <consortium name="The Broad Institute Genome Sequencing Center for Infectious Disease"/>
            <person name="Wu L."/>
            <person name="Ma J."/>
        </authorList>
    </citation>
    <scope>NUCLEOTIDE SEQUENCE [LARGE SCALE GENOMIC DNA]</scope>
    <source>
        <strain evidence="4">JCM 17441</strain>
    </source>
</reference>